<dbReference type="PANTHER" id="PTHR12472">
    <property type="entry name" value="RAB3-GAP REGULATORY DOMAIN"/>
    <property type="match status" value="1"/>
</dbReference>
<protein>
    <recommendedName>
        <fullName evidence="1">Rab3-GAP regulatory subunit N-terminal domain-containing protein</fullName>
    </recommendedName>
</protein>
<dbReference type="InterPro" id="IPR026059">
    <property type="entry name" value="Rab3GAP2"/>
</dbReference>
<dbReference type="InParanoid" id="C3Y0K5"/>
<dbReference type="AlphaFoldDB" id="C3Y0K5"/>
<reference evidence="2" key="1">
    <citation type="journal article" date="2008" name="Nature">
        <title>The amphioxus genome and the evolution of the chordate karyotype.</title>
        <authorList>
            <consortium name="US DOE Joint Genome Institute (JGI-PGF)"/>
            <person name="Putnam N.H."/>
            <person name="Butts T."/>
            <person name="Ferrier D.E.K."/>
            <person name="Furlong R.F."/>
            <person name="Hellsten U."/>
            <person name="Kawashima T."/>
            <person name="Robinson-Rechavi M."/>
            <person name="Shoguchi E."/>
            <person name="Terry A."/>
            <person name="Yu J.-K."/>
            <person name="Benito-Gutierrez E.L."/>
            <person name="Dubchak I."/>
            <person name="Garcia-Fernandez J."/>
            <person name="Gibson-Brown J.J."/>
            <person name="Grigoriev I.V."/>
            <person name="Horton A.C."/>
            <person name="de Jong P.J."/>
            <person name="Jurka J."/>
            <person name="Kapitonov V.V."/>
            <person name="Kohara Y."/>
            <person name="Kuroki Y."/>
            <person name="Lindquist E."/>
            <person name="Lucas S."/>
            <person name="Osoegawa K."/>
            <person name="Pennacchio L.A."/>
            <person name="Salamov A.A."/>
            <person name="Satou Y."/>
            <person name="Sauka-Spengler T."/>
            <person name="Schmutz J."/>
            <person name="Shin-I T."/>
            <person name="Toyoda A."/>
            <person name="Bronner-Fraser M."/>
            <person name="Fujiyama A."/>
            <person name="Holland L.Z."/>
            <person name="Holland P.W.H."/>
            <person name="Satoh N."/>
            <person name="Rokhsar D.S."/>
        </authorList>
    </citation>
    <scope>NUCLEOTIDE SEQUENCE [LARGE SCALE GENOMIC DNA]</scope>
    <source>
        <strain evidence="2">S238N-H82</strain>
        <tissue evidence="2">Testes</tissue>
    </source>
</reference>
<dbReference type="STRING" id="7739.C3Y0K5"/>
<gene>
    <name evidence="2" type="ORF">BRAFLDRAFT_92992</name>
</gene>
<evidence type="ECO:0000313" key="2">
    <source>
        <dbReference type="EMBL" id="EEN66278.1"/>
    </source>
</evidence>
<evidence type="ECO:0000259" key="1">
    <source>
        <dbReference type="Pfam" id="PF14655"/>
    </source>
</evidence>
<feature type="domain" description="Rab3-GAP regulatory subunit N-terminal" evidence="1">
    <location>
        <begin position="67"/>
        <end position="260"/>
    </location>
</feature>
<dbReference type="eggNOG" id="KOG2727">
    <property type="taxonomic scope" value="Eukaryota"/>
</dbReference>
<accession>C3Y0K5</accession>
<dbReference type="Pfam" id="PF14655">
    <property type="entry name" value="RAB3GAP2_N"/>
    <property type="match status" value="1"/>
</dbReference>
<dbReference type="InterPro" id="IPR032839">
    <property type="entry name" value="RAB3GAP_N"/>
</dbReference>
<name>C3Y0K5_BRAFL</name>
<sequence>MSCTLSIEASIQNVSSVRKFLFPSLLEEPVTKSPDDGWEEDDWGWGEEFTEETQQQKKKKEEEANSWMEDCCISLSPTNDLLALAFEDRAVFLSHKWDSDKLKFQMSWKGPVNLEEGECVTSIMCIPLASLKRSSTGGPDWTCVVMGFTSGYIRMYTENGNLLLSQLLHEDPVLKVKCSTYQPRRHAGASEQLEELTILYPNALVTIDGFSLYQSLRACRNQVARAAAGGSDVQPPPLAYKKWGLGDQGNMVDHVSCGEYST</sequence>
<dbReference type="EMBL" id="GG666478">
    <property type="protein sequence ID" value="EEN66278.1"/>
    <property type="molecule type" value="Genomic_DNA"/>
</dbReference>
<organism>
    <name type="scientific">Branchiostoma floridae</name>
    <name type="common">Florida lancelet</name>
    <name type="synonym">Amphioxus</name>
    <dbReference type="NCBI Taxonomy" id="7739"/>
    <lineage>
        <taxon>Eukaryota</taxon>
        <taxon>Metazoa</taxon>
        <taxon>Chordata</taxon>
        <taxon>Cephalochordata</taxon>
        <taxon>Leptocardii</taxon>
        <taxon>Amphioxiformes</taxon>
        <taxon>Branchiostomatidae</taxon>
        <taxon>Branchiostoma</taxon>
    </lineage>
</organism>
<proteinExistence type="predicted"/>
<dbReference type="PANTHER" id="PTHR12472:SF0">
    <property type="entry name" value="RAB3 GTPASE-ACTIVATING PROTEIN NON-CATALYTIC SUBUNIT"/>
    <property type="match status" value="1"/>
</dbReference>